<organism evidence="8 9">
    <name type="scientific">Metabacillus fastidiosus</name>
    <dbReference type="NCBI Taxonomy" id="1458"/>
    <lineage>
        <taxon>Bacteria</taxon>
        <taxon>Bacillati</taxon>
        <taxon>Bacillota</taxon>
        <taxon>Bacilli</taxon>
        <taxon>Bacillales</taxon>
        <taxon>Bacillaceae</taxon>
        <taxon>Metabacillus</taxon>
    </lineage>
</organism>
<comment type="subcellular location">
    <subcellularLocation>
        <location evidence="1">Cell membrane</location>
        <topology evidence="1">Multi-pass membrane protein</topology>
    </subcellularLocation>
</comment>
<dbReference type="EMBL" id="JARTFS010000001">
    <property type="protein sequence ID" value="MED4400046.1"/>
    <property type="molecule type" value="Genomic_DNA"/>
</dbReference>
<dbReference type="SUPFAM" id="SSF103473">
    <property type="entry name" value="MFS general substrate transporter"/>
    <property type="match status" value="1"/>
</dbReference>
<feature type="transmembrane region" description="Helical" evidence="6">
    <location>
        <begin position="89"/>
        <end position="107"/>
    </location>
</feature>
<feature type="transmembrane region" description="Helical" evidence="6">
    <location>
        <begin position="263"/>
        <end position="283"/>
    </location>
</feature>
<keyword evidence="5 6" id="KW-0472">Membrane</keyword>
<sequence>MGISQVTNQLEQPKLDLKPRLGLLIIGIILIGANLRAPLTSVGPLVASIRDSLGISNTLAGTITTIPLLAFAVLSPFAPKLAQRFSMELTLFISLISLTIGIAIRSFGGVETLFIGTVLIGSSIAIGNVLLPSFIKHNFAQNIGMITGIYAVSMNLCGAIGSGISIPISSLSGLGWPGALGCWGILSLLTIFFWLPQLRNQHKSIKFVQRETKIQSTNLWRSKLAWNVTLFMGFQSLIFYTMITWLPEILEQKGLNTHEAGWMLSLMQLSMLPITFIVSILAGRLKNQQLLVVVSFVLLIAGLLGILYGSTPLIPLWIIMIGIGVGFAFSLAMMFFNLRTQNTNEAAELSGMAQSLGYLSAATGPVLLGWLHDITNDWTAPLLMLVLASVIVFITGISAGKNEYVTSKQSKNPLFHS</sequence>
<proteinExistence type="predicted"/>
<dbReference type="Proteomes" id="UP001342826">
    <property type="component" value="Unassembled WGS sequence"/>
</dbReference>
<feature type="transmembrane region" description="Helical" evidence="6">
    <location>
        <begin position="21"/>
        <end position="39"/>
    </location>
</feature>
<evidence type="ECO:0000313" key="8">
    <source>
        <dbReference type="EMBL" id="MED4400046.1"/>
    </source>
</evidence>
<feature type="transmembrane region" description="Helical" evidence="6">
    <location>
        <begin position="174"/>
        <end position="195"/>
    </location>
</feature>
<dbReference type="RefSeq" id="WP_328014671.1">
    <property type="nucleotide sequence ID" value="NZ_JARTFS010000001.1"/>
</dbReference>
<protein>
    <submittedName>
        <fullName evidence="8">MFS transporter</fullName>
    </submittedName>
</protein>
<evidence type="ECO:0000256" key="3">
    <source>
        <dbReference type="ARBA" id="ARBA00022692"/>
    </source>
</evidence>
<dbReference type="Pfam" id="PF07690">
    <property type="entry name" value="MFS_1"/>
    <property type="match status" value="1"/>
</dbReference>
<keyword evidence="9" id="KW-1185">Reference proteome</keyword>
<evidence type="ECO:0000256" key="1">
    <source>
        <dbReference type="ARBA" id="ARBA00004651"/>
    </source>
</evidence>
<dbReference type="InterPro" id="IPR036259">
    <property type="entry name" value="MFS_trans_sf"/>
</dbReference>
<dbReference type="PANTHER" id="PTHR23523:SF2">
    <property type="entry name" value="2-NITROIMIDAZOLE TRANSPORTER"/>
    <property type="match status" value="1"/>
</dbReference>
<feature type="transmembrane region" description="Helical" evidence="6">
    <location>
        <begin position="59"/>
        <end position="77"/>
    </location>
</feature>
<evidence type="ECO:0000256" key="4">
    <source>
        <dbReference type="ARBA" id="ARBA00022989"/>
    </source>
</evidence>
<feature type="domain" description="Major facilitator superfamily (MFS) profile" evidence="7">
    <location>
        <begin position="20"/>
        <end position="404"/>
    </location>
</feature>
<feature type="transmembrane region" description="Helical" evidence="6">
    <location>
        <begin position="290"/>
        <end position="308"/>
    </location>
</feature>
<name>A0ABU6NW90_9BACI</name>
<dbReference type="Gene3D" id="1.20.1250.20">
    <property type="entry name" value="MFS general substrate transporter like domains"/>
    <property type="match status" value="2"/>
</dbReference>
<evidence type="ECO:0000256" key="5">
    <source>
        <dbReference type="ARBA" id="ARBA00023136"/>
    </source>
</evidence>
<feature type="transmembrane region" description="Helical" evidence="6">
    <location>
        <begin position="143"/>
        <end position="168"/>
    </location>
</feature>
<evidence type="ECO:0000313" key="9">
    <source>
        <dbReference type="Proteomes" id="UP001342826"/>
    </source>
</evidence>
<dbReference type="InterPro" id="IPR011701">
    <property type="entry name" value="MFS"/>
</dbReference>
<feature type="transmembrane region" description="Helical" evidence="6">
    <location>
        <begin position="113"/>
        <end position="131"/>
    </location>
</feature>
<dbReference type="PROSITE" id="PS50850">
    <property type="entry name" value="MFS"/>
    <property type="match status" value="1"/>
</dbReference>
<keyword evidence="4 6" id="KW-1133">Transmembrane helix</keyword>
<evidence type="ECO:0000256" key="2">
    <source>
        <dbReference type="ARBA" id="ARBA00022448"/>
    </source>
</evidence>
<dbReference type="InterPro" id="IPR020846">
    <property type="entry name" value="MFS_dom"/>
</dbReference>
<feature type="transmembrane region" description="Helical" evidence="6">
    <location>
        <begin position="378"/>
        <end position="399"/>
    </location>
</feature>
<dbReference type="PANTHER" id="PTHR23523">
    <property type="match status" value="1"/>
</dbReference>
<feature type="transmembrane region" description="Helical" evidence="6">
    <location>
        <begin position="224"/>
        <end position="243"/>
    </location>
</feature>
<feature type="transmembrane region" description="Helical" evidence="6">
    <location>
        <begin position="356"/>
        <end position="372"/>
    </location>
</feature>
<evidence type="ECO:0000259" key="7">
    <source>
        <dbReference type="PROSITE" id="PS50850"/>
    </source>
</evidence>
<feature type="transmembrane region" description="Helical" evidence="6">
    <location>
        <begin position="314"/>
        <end position="336"/>
    </location>
</feature>
<dbReference type="InterPro" id="IPR052524">
    <property type="entry name" value="MFS_Cyanate_Porter"/>
</dbReference>
<keyword evidence="2" id="KW-0813">Transport</keyword>
<gene>
    <name evidence="8" type="ORF">P9271_01555</name>
</gene>
<evidence type="ECO:0000256" key="6">
    <source>
        <dbReference type="SAM" id="Phobius"/>
    </source>
</evidence>
<keyword evidence="3 6" id="KW-0812">Transmembrane</keyword>
<reference evidence="8 9" key="1">
    <citation type="submission" date="2023-03" db="EMBL/GenBank/DDBJ databases">
        <title>Bacillus Genome Sequencing.</title>
        <authorList>
            <person name="Dunlap C."/>
        </authorList>
    </citation>
    <scope>NUCLEOTIDE SEQUENCE [LARGE SCALE GENOMIC DNA]</scope>
    <source>
        <strain evidence="8 9">NRS-1717</strain>
    </source>
</reference>
<accession>A0ABU6NW90</accession>
<dbReference type="CDD" id="cd17339">
    <property type="entry name" value="MFS_NIMT_CynX_like"/>
    <property type="match status" value="1"/>
</dbReference>
<comment type="caution">
    <text evidence="8">The sequence shown here is derived from an EMBL/GenBank/DDBJ whole genome shotgun (WGS) entry which is preliminary data.</text>
</comment>